<name>A0AAN4J091_ECOLX</name>
<accession>A0AAN4J091</accession>
<dbReference type="Gene3D" id="1.10.357.10">
    <property type="entry name" value="Tetracycline Repressor, domain 2"/>
    <property type="match status" value="1"/>
</dbReference>
<protein>
    <submittedName>
        <fullName evidence="7">TetR/AcrR family transcriptional regulator</fullName>
    </submittedName>
</protein>
<evidence type="ECO:0000256" key="3">
    <source>
        <dbReference type="ARBA" id="ARBA00023163"/>
    </source>
</evidence>
<dbReference type="GO" id="GO:0000976">
    <property type="term" value="F:transcription cis-regulatory region binding"/>
    <property type="evidence" value="ECO:0007669"/>
    <property type="project" value="TreeGrafter"/>
</dbReference>
<keyword evidence="1" id="KW-0805">Transcription regulation</keyword>
<keyword evidence="2 4" id="KW-0238">DNA-binding</keyword>
<dbReference type="InterPro" id="IPR039536">
    <property type="entry name" value="TetR_C_Proteobacteria"/>
</dbReference>
<keyword evidence="3" id="KW-0804">Transcription</keyword>
<dbReference type="GO" id="GO:0003700">
    <property type="term" value="F:DNA-binding transcription factor activity"/>
    <property type="evidence" value="ECO:0007669"/>
    <property type="project" value="TreeGrafter"/>
</dbReference>
<dbReference type="RefSeq" id="WP_001111226.1">
    <property type="nucleotide sequence ID" value="NZ_AP022171.1"/>
</dbReference>
<dbReference type="PROSITE" id="PS01081">
    <property type="entry name" value="HTH_TETR_1"/>
    <property type="match status" value="1"/>
</dbReference>
<evidence type="ECO:0000256" key="1">
    <source>
        <dbReference type="ARBA" id="ARBA00023015"/>
    </source>
</evidence>
<dbReference type="InterPro" id="IPR009057">
    <property type="entry name" value="Homeodomain-like_sf"/>
</dbReference>
<organism evidence="7 8">
    <name type="scientific">Escherichia coli</name>
    <dbReference type="NCBI Taxonomy" id="562"/>
    <lineage>
        <taxon>Bacteria</taxon>
        <taxon>Pseudomonadati</taxon>
        <taxon>Pseudomonadota</taxon>
        <taxon>Gammaproteobacteria</taxon>
        <taxon>Enterobacterales</taxon>
        <taxon>Enterobacteriaceae</taxon>
        <taxon>Escherichia</taxon>
    </lineage>
</organism>
<feature type="region of interest" description="Disordered" evidence="5">
    <location>
        <begin position="1"/>
        <end position="23"/>
    </location>
</feature>
<dbReference type="FunFam" id="1.10.10.60:FF:000141">
    <property type="entry name" value="TetR family transcriptional regulator"/>
    <property type="match status" value="1"/>
</dbReference>
<dbReference type="InterPro" id="IPR001647">
    <property type="entry name" value="HTH_TetR"/>
</dbReference>
<dbReference type="SUPFAM" id="SSF48498">
    <property type="entry name" value="Tetracyclin repressor-like, C-terminal domain"/>
    <property type="match status" value="1"/>
</dbReference>
<evidence type="ECO:0000256" key="5">
    <source>
        <dbReference type="SAM" id="MobiDB-lite"/>
    </source>
</evidence>
<dbReference type="PROSITE" id="PS50977">
    <property type="entry name" value="HTH_TETR_2"/>
    <property type="match status" value="1"/>
</dbReference>
<dbReference type="AlphaFoldDB" id="A0AAN4J091"/>
<dbReference type="Proteomes" id="UP001285616">
    <property type="component" value="Unassembled WGS sequence"/>
</dbReference>
<dbReference type="Pfam" id="PF14246">
    <property type="entry name" value="TetR_C_7"/>
    <property type="match status" value="1"/>
</dbReference>
<dbReference type="InterPro" id="IPR050109">
    <property type="entry name" value="HTH-type_TetR-like_transc_reg"/>
</dbReference>
<dbReference type="PANTHER" id="PTHR30055:SF223">
    <property type="entry name" value="HTH-TYPE TRANSCRIPTIONAL REGULATOR UIDR"/>
    <property type="match status" value="1"/>
</dbReference>
<dbReference type="PANTHER" id="PTHR30055">
    <property type="entry name" value="HTH-TYPE TRANSCRIPTIONAL REGULATOR RUTR"/>
    <property type="match status" value="1"/>
</dbReference>
<proteinExistence type="predicted"/>
<dbReference type="EMBL" id="ABONVU020000009">
    <property type="protein sequence ID" value="EMJ5254521.1"/>
    <property type="molecule type" value="Genomic_DNA"/>
</dbReference>
<evidence type="ECO:0000313" key="7">
    <source>
        <dbReference type="EMBL" id="EMJ5254521.1"/>
    </source>
</evidence>
<feature type="DNA-binding region" description="H-T-H motif" evidence="4">
    <location>
        <begin position="46"/>
        <end position="65"/>
    </location>
</feature>
<reference evidence="7" key="1">
    <citation type="submission" date="2024-02" db="EMBL/GenBank/DDBJ databases">
        <authorList>
            <consortium name="Clinical and Environmental Microbiology Branch: Whole genome sequencing antimicrobial resistance pathogens in the healthcare setting"/>
        </authorList>
    </citation>
    <scope>NUCLEOTIDE SEQUENCE</scope>
    <source>
        <strain evidence="7">1924188</strain>
    </source>
</reference>
<dbReference type="Pfam" id="PF00440">
    <property type="entry name" value="TetR_N"/>
    <property type="match status" value="1"/>
</dbReference>
<evidence type="ECO:0000259" key="6">
    <source>
        <dbReference type="PROSITE" id="PS50977"/>
    </source>
</evidence>
<dbReference type="InterPro" id="IPR036271">
    <property type="entry name" value="Tet_transcr_reg_TetR-rel_C_sf"/>
</dbReference>
<evidence type="ECO:0000256" key="2">
    <source>
        <dbReference type="ARBA" id="ARBA00023125"/>
    </source>
</evidence>
<gene>
    <name evidence="7" type="ORF">R8O40_002760</name>
</gene>
<comment type="caution">
    <text evidence="7">The sequence shown here is derived from an EMBL/GenBank/DDBJ whole genome shotgun (WGS) entry which is preliminary data.</text>
</comment>
<evidence type="ECO:0000313" key="8">
    <source>
        <dbReference type="Proteomes" id="UP001285616"/>
    </source>
</evidence>
<sequence>MPANMNRPHHARKTRSCSPEKTARTRQQIARAALEEFSAQGFARASISNISKRAGVAKGTVYNYFPTKELLFEAVLKEFIATVRTELESSPRRNGETVKAYLLRVMLPAIRKIDDASTGRARIAHLVMTEGSRFPVIAQAYLREIHQPLQQAMTQLIQEAASAGELKAEQLLCFPCLLLAPNWFGMVYNEVLNPAAPVSTGDLFEAGIGAFFR</sequence>
<feature type="domain" description="HTH tetR-type" evidence="6">
    <location>
        <begin position="23"/>
        <end position="83"/>
    </location>
</feature>
<dbReference type="PRINTS" id="PR00455">
    <property type="entry name" value="HTHTETR"/>
</dbReference>
<evidence type="ECO:0000256" key="4">
    <source>
        <dbReference type="PROSITE-ProRule" id="PRU00335"/>
    </source>
</evidence>
<dbReference type="SUPFAM" id="SSF46689">
    <property type="entry name" value="Homeodomain-like"/>
    <property type="match status" value="1"/>
</dbReference>
<dbReference type="InterPro" id="IPR023772">
    <property type="entry name" value="DNA-bd_HTH_TetR-type_CS"/>
</dbReference>